<evidence type="ECO:0000313" key="1">
    <source>
        <dbReference type="EMBL" id="KAK7359792.1"/>
    </source>
</evidence>
<accession>A0AAN9R594</accession>
<protein>
    <recommendedName>
        <fullName evidence="3">Serine-threonine/tyrosine-protein kinase catalytic domain-containing protein</fullName>
    </recommendedName>
</protein>
<name>A0AAN9R594_CANGL</name>
<proteinExistence type="predicted"/>
<keyword evidence="2" id="KW-1185">Reference proteome</keyword>
<dbReference type="Gene3D" id="3.40.630.10">
    <property type="entry name" value="Zn peptidases"/>
    <property type="match status" value="1"/>
</dbReference>
<dbReference type="SUPFAM" id="SSF56112">
    <property type="entry name" value="Protein kinase-like (PK-like)"/>
    <property type="match status" value="1"/>
</dbReference>
<dbReference type="GO" id="GO:0004177">
    <property type="term" value="F:aminopeptidase activity"/>
    <property type="evidence" value="ECO:0007669"/>
    <property type="project" value="InterPro"/>
</dbReference>
<dbReference type="InterPro" id="IPR011009">
    <property type="entry name" value="Kinase-like_dom_sf"/>
</dbReference>
<dbReference type="Pfam" id="PF02127">
    <property type="entry name" value="Peptidase_M18"/>
    <property type="match status" value="1"/>
</dbReference>
<reference evidence="1 2" key="1">
    <citation type="submission" date="2024-01" db="EMBL/GenBank/DDBJ databases">
        <title>The genomes of 5 underutilized Papilionoideae crops provide insights into root nodulation and disease resistanc.</title>
        <authorList>
            <person name="Jiang F."/>
        </authorList>
    </citation>
    <scope>NUCLEOTIDE SEQUENCE [LARGE SCALE GENOMIC DNA]</scope>
    <source>
        <strain evidence="1">LVBAO_FW01</strain>
        <tissue evidence="1">Leaves</tissue>
    </source>
</reference>
<comment type="caution">
    <text evidence="1">The sequence shown here is derived from an EMBL/GenBank/DDBJ whole genome shotgun (WGS) entry which is preliminary data.</text>
</comment>
<dbReference type="Proteomes" id="UP001367508">
    <property type="component" value="Unassembled WGS sequence"/>
</dbReference>
<dbReference type="AlphaFoldDB" id="A0AAN9R594"/>
<dbReference type="InterPro" id="IPR001948">
    <property type="entry name" value="Peptidase_M18"/>
</dbReference>
<gene>
    <name evidence="1" type="ORF">VNO77_01757</name>
</gene>
<dbReference type="GO" id="GO:0006508">
    <property type="term" value="P:proteolysis"/>
    <property type="evidence" value="ECO:0007669"/>
    <property type="project" value="InterPro"/>
</dbReference>
<dbReference type="EMBL" id="JAYMYQ010000001">
    <property type="protein sequence ID" value="KAK7359792.1"/>
    <property type="molecule type" value="Genomic_DNA"/>
</dbReference>
<dbReference type="GO" id="GO:0008270">
    <property type="term" value="F:zinc ion binding"/>
    <property type="evidence" value="ECO:0007669"/>
    <property type="project" value="InterPro"/>
</dbReference>
<organism evidence="1 2">
    <name type="scientific">Canavalia gladiata</name>
    <name type="common">Sword bean</name>
    <name type="synonym">Dolichos gladiatus</name>
    <dbReference type="NCBI Taxonomy" id="3824"/>
    <lineage>
        <taxon>Eukaryota</taxon>
        <taxon>Viridiplantae</taxon>
        <taxon>Streptophyta</taxon>
        <taxon>Embryophyta</taxon>
        <taxon>Tracheophyta</taxon>
        <taxon>Spermatophyta</taxon>
        <taxon>Magnoliopsida</taxon>
        <taxon>eudicotyledons</taxon>
        <taxon>Gunneridae</taxon>
        <taxon>Pentapetalae</taxon>
        <taxon>rosids</taxon>
        <taxon>fabids</taxon>
        <taxon>Fabales</taxon>
        <taxon>Fabaceae</taxon>
        <taxon>Papilionoideae</taxon>
        <taxon>50 kb inversion clade</taxon>
        <taxon>NPAAA clade</taxon>
        <taxon>indigoferoid/millettioid clade</taxon>
        <taxon>Phaseoleae</taxon>
        <taxon>Canavalia</taxon>
    </lineage>
</organism>
<evidence type="ECO:0008006" key="3">
    <source>
        <dbReference type="Google" id="ProtNLM"/>
    </source>
</evidence>
<sequence length="73" mass="8824">MFLKHGLQQLSKRQVWELHPDHRYFFTKNHSTNVAFAIDKRIPVTNEVKIMVKLQHTNLVRLLGFCMREIKEY</sequence>
<evidence type="ECO:0000313" key="2">
    <source>
        <dbReference type="Proteomes" id="UP001367508"/>
    </source>
</evidence>